<evidence type="ECO:0000256" key="2">
    <source>
        <dbReference type="ARBA" id="ARBA00022448"/>
    </source>
</evidence>
<keyword evidence="3" id="KW-1003">Cell membrane</keyword>
<dbReference type="InterPro" id="IPR007387">
    <property type="entry name" value="TRAP_DctQ"/>
</dbReference>
<comment type="subcellular location">
    <subcellularLocation>
        <location evidence="1 9">Cell inner membrane</location>
        <topology evidence="1 9">Multi-pass membrane protein</topology>
    </subcellularLocation>
</comment>
<proteinExistence type="inferred from homology"/>
<comment type="similarity">
    <text evidence="8 9">Belongs to the TRAP transporter small permease family.</text>
</comment>
<evidence type="ECO:0000313" key="11">
    <source>
        <dbReference type="EMBL" id="KRR06792.1"/>
    </source>
</evidence>
<name>A0A0R3KVZ3_9BRAD</name>
<evidence type="ECO:0000256" key="3">
    <source>
        <dbReference type="ARBA" id="ARBA00022475"/>
    </source>
</evidence>
<evidence type="ECO:0000256" key="6">
    <source>
        <dbReference type="ARBA" id="ARBA00022989"/>
    </source>
</evidence>
<keyword evidence="12" id="KW-1185">Reference proteome</keyword>
<dbReference type="GO" id="GO:0005886">
    <property type="term" value="C:plasma membrane"/>
    <property type="evidence" value="ECO:0007669"/>
    <property type="project" value="UniProtKB-SubCell"/>
</dbReference>
<accession>A0A0R3KVZ3</accession>
<keyword evidence="6 9" id="KW-1133">Transmembrane helix</keyword>
<reference evidence="11 12" key="1">
    <citation type="submission" date="2014-03" db="EMBL/GenBank/DDBJ databases">
        <title>Bradyrhizobium valentinum sp. nov., isolated from effective nodules of Lupinus mariae-josephae, a lupine endemic of basic-lime soils in Eastern Spain.</title>
        <authorList>
            <person name="Duran D."/>
            <person name="Rey L."/>
            <person name="Navarro A."/>
            <person name="Busquets A."/>
            <person name="Imperial J."/>
            <person name="Ruiz-Argueso T."/>
        </authorList>
    </citation>
    <scope>NUCLEOTIDE SEQUENCE [LARGE SCALE GENOMIC DNA]</scope>
    <source>
        <strain evidence="11 12">LmjM3</strain>
    </source>
</reference>
<evidence type="ECO:0000256" key="4">
    <source>
        <dbReference type="ARBA" id="ARBA00022519"/>
    </source>
</evidence>
<evidence type="ECO:0000256" key="9">
    <source>
        <dbReference type="RuleBase" id="RU369079"/>
    </source>
</evidence>
<keyword evidence="4 9" id="KW-0997">Cell inner membrane</keyword>
<protein>
    <recommendedName>
        <fullName evidence="9">TRAP transporter small permease protein</fullName>
    </recommendedName>
</protein>
<dbReference type="InterPro" id="IPR055348">
    <property type="entry name" value="DctQ"/>
</dbReference>
<sequence length="186" mass="21097">MNALLKLAESMRRALEVVALASGWLLVIMACVTTFDVVARKFGLQLPYTKLQELEWHFHAAIFSLWMGYCYTINAHPRVDTFTEMMSYRRRAWIELAGCLALALPYSALVAYYSLDFVAQSYRLGEQSDSTVGLTHRWIIKGVYAAGLWMVVLGVLSVLLRVIVFLFGEKSEREVNLQIGHVITDV</sequence>
<dbReference type="OrthoDB" id="9794346at2"/>
<comment type="subunit">
    <text evidence="9">The complex comprises the extracytoplasmic solute receptor protein and the two transmembrane proteins.</text>
</comment>
<comment type="caution">
    <text evidence="11">The sequence shown here is derived from an EMBL/GenBank/DDBJ whole genome shotgun (WGS) entry which is preliminary data.</text>
</comment>
<dbReference type="STRING" id="1518501.CQ10_28535"/>
<feature type="transmembrane region" description="Helical" evidence="9">
    <location>
        <begin position="93"/>
        <end position="115"/>
    </location>
</feature>
<dbReference type="Proteomes" id="UP000051913">
    <property type="component" value="Unassembled WGS sequence"/>
</dbReference>
<dbReference type="Pfam" id="PF04290">
    <property type="entry name" value="DctQ"/>
    <property type="match status" value="1"/>
</dbReference>
<comment type="function">
    <text evidence="9">Part of the tripartite ATP-independent periplasmic (TRAP) transport system.</text>
</comment>
<evidence type="ECO:0000259" key="10">
    <source>
        <dbReference type="Pfam" id="PF04290"/>
    </source>
</evidence>
<dbReference type="PANTHER" id="PTHR35011:SF4">
    <property type="entry name" value="SLL1102 PROTEIN"/>
    <property type="match status" value="1"/>
</dbReference>
<keyword evidence="2 9" id="KW-0813">Transport</keyword>
<evidence type="ECO:0000256" key="1">
    <source>
        <dbReference type="ARBA" id="ARBA00004429"/>
    </source>
</evidence>
<evidence type="ECO:0000256" key="7">
    <source>
        <dbReference type="ARBA" id="ARBA00023136"/>
    </source>
</evidence>
<feature type="transmembrane region" description="Helical" evidence="9">
    <location>
        <begin position="56"/>
        <end position="73"/>
    </location>
</feature>
<gene>
    <name evidence="11" type="ORF">CP49_38520</name>
</gene>
<organism evidence="11 12">
    <name type="scientific">Bradyrhizobium valentinum</name>
    <dbReference type="NCBI Taxonomy" id="1518501"/>
    <lineage>
        <taxon>Bacteria</taxon>
        <taxon>Pseudomonadati</taxon>
        <taxon>Pseudomonadota</taxon>
        <taxon>Alphaproteobacteria</taxon>
        <taxon>Hyphomicrobiales</taxon>
        <taxon>Nitrobacteraceae</taxon>
        <taxon>Bradyrhizobium</taxon>
    </lineage>
</organism>
<feature type="transmembrane region" description="Helical" evidence="9">
    <location>
        <begin position="143"/>
        <end position="167"/>
    </location>
</feature>
<evidence type="ECO:0000256" key="8">
    <source>
        <dbReference type="ARBA" id="ARBA00038436"/>
    </source>
</evidence>
<keyword evidence="7 9" id="KW-0472">Membrane</keyword>
<dbReference type="PANTHER" id="PTHR35011">
    <property type="entry name" value="2,3-DIKETO-L-GULONATE TRAP TRANSPORTER SMALL PERMEASE PROTEIN YIAM"/>
    <property type="match status" value="1"/>
</dbReference>
<keyword evidence="5 9" id="KW-0812">Transmembrane</keyword>
<feature type="domain" description="Tripartite ATP-independent periplasmic transporters DctQ component" evidence="10">
    <location>
        <begin position="29"/>
        <end position="162"/>
    </location>
</feature>
<dbReference type="EMBL" id="LLXX01000102">
    <property type="protein sequence ID" value="KRR06792.1"/>
    <property type="molecule type" value="Genomic_DNA"/>
</dbReference>
<evidence type="ECO:0000256" key="5">
    <source>
        <dbReference type="ARBA" id="ARBA00022692"/>
    </source>
</evidence>
<evidence type="ECO:0000313" key="12">
    <source>
        <dbReference type="Proteomes" id="UP000051913"/>
    </source>
</evidence>
<dbReference type="GO" id="GO:0022857">
    <property type="term" value="F:transmembrane transporter activity"/>
    <property type="evidence" value="ECO:0007669"/>
    <property type="project" value="UniProtKB-UniRule"/>
</dbReference>
<dbReference type="AlphaFoldDB" id="A0A0R3KVZ3"/>
<dbReference type="PROSITE" id="PS51257">
    <property type="entry name" value="PROKAR_LIPOPROTEIN"/>
    <property type="match status" value="1"/>
</dbReference>
<feature type="transmembrane region" description="Helical" evidence="9">
    <location>
        <begin position="14"/>
        <end position="36"/>
    </location>
</feature>